<reference evidence="2" key="2">
    <citation type="journal article" date="2015" name="Data Brief">
        <title>Shoot transcriptome of the giant reed, Arundo donax.</title>
        <authorList>
            <person name="Barrero R.A."/>
            <person name="Guerrero F.D."/>
            <person name="Moolhuijzen P."/>
            <person name="Goolsby J.A."/>
            <person name="Tidwell J."/>
            <person name="Bellgard S.E."/>
            <person name="Bellgard M.I."/>
        </authorList>
    </citation>
    <scope>NUCLEOTIDE SEQUENCE</scope>
    <source>
        <tissue evidence="2">Shoot tissue taken approximately 20 cm above the soil surface</tissue>
    </source>
</reference>
<reference evidence="2" key="1">
    <citation type="submission" date="2014-09" db="EMBL/GenBank/DDBJ databases">
        <authorList>
            <person name="Magalhaes I.L.F."/>
            <person name="Oliveira U."/>
            <person name="Santos F.R."/>
            <person name="Vidigal T.H.D.A."/>
            <person name="Brescovit A.D."/>
            <person name="Santos A.J."/>
        </authorList>
    </citation>
    <scope>NUCLEOTIDE SEQUENCE</scope>
    <source>
        <tissue evidence="2">Shoot tissue taken approximately 20 cm above the soil surface</tissue>
    </source>
</reference>
<proteinExistence type="predicted"/>
<evidence type="ECO:0000256" key="1">
    <source>
        <dbReference type="SAM" id="MobiDB-lite"/>
    </source>
</evidence>
<evidence type="ECO:0000313" key="2">
    <source>
        <dbReference type="EMBL" id="JAD63716.1"/>
    </source>
</evidence>
<sequence>MIPSQSAPTPRTVPFSDAPDSEISLKSSSNLG</sequence>
<dbReference type="EMBL" id="GBRH01234179">
    <property type="protein sequence ID" value="JAD63716.1"/>
    <property type="molecule type" value="Transcribed_RNA"/>
</dbReference>
<protein>
    <submittedName>
        <fullName evidence="2">NEK3</fullName>
    </submittedName>
</protein>
<accession>A0A0A9BK17</accession>
<dbReference type="AlphaFoldDB" id="A0A0A9BK17"/>
<feature type="region of interest" description="Disordered" evidence="1">
    <location>
        <begin position="1"/>
        <end position="32"/>
    </location>
</feature>
<name>A0A0A9BK17_ARUDO</name>
<organism evidence="2">
    <name type="scientific">Arundo donax</name>
    <name type="common">Giant reed</name>
    <name type="synonym">Donax arundinaceus</name>
    <dbReference type="NCBI Taxonomy" id="35708"/>
    <lineage>
        <taxon>Eukaryota</taxon>
        <taxon>Viridiplantae</taxon>
        <taxon>Streptophyta</taxon>
        <taxon>Embryophyta</taxon>
        <taxon>Tracheophyta</taxon>
        <taxon>Spermatophyta</taxon>
        <taxon>Magnoliopsida</taxon>
        <taxon>Liliopsida</taxon>
        <taxon>Poales</taxon>
        <taxon>Poaceae</taxon>
        <taxon>PACMAD clade</taxon>
        <taxon>Arundinoideae</taxon>
        <taxon>Arundineae</taxon>
        <taxon>Arundo</taxon>
    </lineage>
</organism>